<evidence type="ECO:0000313" key="13">
    <source>
        <dbReference type="Proteomes" id="UP000223913"/>
    </source>
</evidence>
<dbReference type="InterPro" id="IPR041107">
    <property type="entry name" value="Rimk_N"/>
</dbReference>
<evidence type="ECO:0000256" key="3">
    <source>
        <dbReference type="ARBA" id="ARBA00022598"/>
    </source>
</evidence>
<feature type="domain" description="ATP-grasp" evidence="11">
    <location>
        <begin position="104"/>
        <end position="287"/>
    </location>
</feature>
<keyword evidence="5 10" id="KW-0547">Nucleotide-binding</keyword>
<comment type="cofactor">
    <cofactor evidence="1">
        <name>Mn(2+)</name>
        <dbReference type="ChEBI" id="CHEBI:29035"/>
    </cofactor>
</comment>
<dbReference type="GO" id="GO:0005840">
    <property type="term" value="C:ribosome"/>
    <property type="evidence" value="ECO:0007669"/>
    <property type="project" value="UniProtKB-KW"/>
</dbReference>
<gene>
    <name evidence="12" type="ORF">CRP01_11610</name>
</gene>
<reference evidence="12 13" key="1">
    <citation type="submission" date="2017-10" db="EMBL/GenBank/DDBJ databases">
        <title>The draft genome sequence of Lewinella nigricans NBRC 102662.</title>
        <authorList>
            <person name="Wang K."/>
        </authorList>
    </citation>
    <scope>NUCLEOTIDE SEQUENCE [LARGE SCALE GENOMIC DNA]</scope>
    <source>
        <strain evidence="12 13">NBRC 102662</strain>
    </source>
</reference>
<keyword evidence="13" id="KW-1185">Reference proteome</keyword>
<dbReference type="Proteomes" id="UP000223913">
    <property type="component" value="Unassembled WGS sequence"/>
</dbReference>
<name>A0A2D0NCJ8_FLAN2</name>
<dbReference type="RefSeq" id="WP_099150206.1">
    <property type="nucleotide sequence ID" value="NZ_PDUD01000018.1"/>
</dbReference>
<dbReference type="PANTHER" id="PTHR21621:SF7">
    <property type="entry name" value="RIBOSOMAL PROTEIN BS6--L-GLUTAMATE LIGASE"/>
    <property type="match status" value="1"/>
</dbReference>
<evidence type="ECO:0000256" key="7">
    <source>
        <dbReference type="ARBA" id="ARBA00022842"/>
    </source>
</evidence>
<dbReference type="Pfam" id="PF18030">
    <property type="entry name" value="Rimk_N"/>
    <property type="match status" value="1"/>
</dbReference>
<dbReference type="InterPro" id="IPR013651">
    <property type="entry name" value="ATP-grasp_RimK-type"/>
</dbReference>
<keyword evidence="9" id="KW-0464">Manganese</keyword>
<dbReference type="SUPFAM" id="SSF56059">
    <property type="entry name" value="Glutathione synthetase ATP-binding domain-like"/>
    <property type="match status" value="1"/>
</dbReference>
<sequence length="307" mass="33205">MKIAILSRGPQLYSTQSLFRAGRRRGHSMQLLDHARCSLVMEDGQFRIIENGRILQPVDAVIPRIGASVTNIGASVITHFEKMGIFTAASSQALLRARDKMRCLQELQEHGVPIPTTILVGSSLDLPQLVDRVGGLPIVIKLLESTHGAGVLLAQTMTNVRATVEAFHRLNQRVTLQEYIRESNGSDIRALVVDGQVVASMKRQAQAGEFRSNLHRGASASVEPLTTEEESIVLKAAQVMGLAVAGVDLLRSARGPLIMEVNASPGLEGIENTTEVDIAGEIINYVERGVSARKLVEKLPGNGPDIQ</sequence>
<dbReference type="Gene3D" id="3.40.50.20">
    <property type="match status" value="1"/>
</dbReference>
<dbReference type="InterPro" id="IPR004666">
    <property type="entry name" value="Rp_bS6_RimK/Lys_biosynth_LsyX"/>
</dbReference>
<keyword evidence="6 10" id="KW-0067">ATP-binding</keyword>
<evidence type="ECO:0000256" key="8">
    <source>
        <dbReference type="ARBA" id="ARBA00022917"/>
    </source>
</evidence>
<comment type="cofactor">
    <cofactor evidence="2">
        <name>Mg(2+)</name>
        <dbReference type="ChEBI" id="CHEBI:18420"/>
    </cofactor>
</comment>
<organism evidence="12 13">
    <name type="scientific">Flavilitoribacter nigricans (strain ATCC 23147 / DSM 23189 / NBRC 102662 / NCIMB 1420 / SS-2)</name>
    <name type="common">Lewinella nigricans</name>
    <dbReference type="NCBI Taxonomy" id="1122177"/>
    <lineage>
        <taxon>Bacteria</taxon>
        <taxon>Pseudomonadati</taxon>
        <taxon>Bacteroidota</taxon>
        <taxon>Saprospiria</taxon>
        <taxon>Saprospirales</taxon>
        <taxon>Lewinellaceae</taxon>
        <taxon>Flavilitoribacter</taxon>
    </lineage>
</organism>
<keyword evidence="7" id="KW-0460">Magnesium</keyword>
<evidence type="ECO:0000256" key="6">
    <source>
        <dbReference type="ARBA" id="ARBA00022840"/>
    </source>
</evidence>
<dbReference type="GO" id="GO:0009432">
    <property type="term" value="P:SOS response"/>
    <property type="evidence" value="ECO:0007669"/>
    <property type="project" value="TreeGrafter"/>
</dbReference>
<dbReference type="NCBIfam" id="TIGR00768">
    <property type="entry name" value="rimK_fam"/>
    <property type="match status" value="1"/>
</dbReference>
<keyword evidence="8" id="KW-0648">Protein biosynthesis</keyword>
<dbReference type="GO" id="GO:0006412">
    <property type="term" value="P:translation"/>
    <property type="evidence" value="ECO:0007669"/>
    <property type="project" value="UniProtKB-KW"/>
</dbReference>
<dbReference type="PROSITE" id="PS50975">
    <property type="entry name" value="ATP_GRASP"/>
    <property type="match status" value="1"/>
</dbReference>
<dbReference type="GO" id="GO:0005524">
    <property type="term" value="F:ATP binding"/>
    <property type="evidence" value="ECO:0007669"/>
    <property type="project" value="UniProtKB-UniRule"/>
</dbReference>
<keyword evidence="12" id="KW-0689">Ribosomal protein</keyword>
<dbReference type="AlphaFoldDB" id="A0A2D0NCJ8"/>
<evidence type="ECO:0000259" key="11">
    <source>
        <dbReference type="PROSITE" id="PS50975"/>
    </source>
</evidence>
<protein>
    <submittedName>
        <fullName evidence="12">30S ribosomal protein S6--L-glutamate ligase</fullName>
    </submittedName>
</protein>
<dbReference type="PANTHER" id="PTHR21621">
    <property type="entry name" value="RIBOSOMAL PROTEIN S6 MODIFICATION PROTEIN"/>
    <property type="match status" value="1"/>
</dbReference>
<keyword evidence="3 12" id="KW-0436">Ligase</keyword>
<evidence type="ECO:0000256" key="2">
    <source>
        <dbReference type="ARBA" id="ARBA00001946"/>
    </source>
</evidence>
<dbReference type="EMBL" id="PDUD01000018">
    <property type="protein sequence ID" value="PHN06222.1"/>
    <property type="molecule type" value="Genomic_DNA"/>
</dbReference>
<dbReference type="Gene3D" id="3.30.1490.20">
    <property type="entry name" value="ATP-grasp fold, A domain"/>
    <property type="match status" value="1"/>
</dbReference>
<keyword evidence="12" id="KW-0687">Ribonucleoprotein</keyword>
<dbReference type="GO" id="GO:0046872">
    <property type="term" value="F:metal ion binding"/>
    <property type="evidence" value="ECO:0007669"/>
    <property type="project" value="UniProtKB-KW"/>
</dbReference>
<proteinExistence type="predicted"/>
<dbReference type="OrthoDB" id="3865600at2"/>
<evidence type="ECO:0000256" key="9">
    <source>
        <dbReference type="ARBA" id="ARBA00023211"/>
    </source>
</evidence>
<evidence type="ECO:0000256" key="4">
    <source>
        <dbReference type="ARBA" id="ARBA00022723"/>
    </source>
</evidence>
<evidence type="ECO:0000313" key="12">
    <source>
        <dbReference type="EMBL" id="PHN06222.1"/>
    </source>
</evidence>
<keyword evidence="4" id="KW-0479">Metal-binding</keyword>
<evidence type="ECO:0000256" key="1">
    <source>
        <dbReference type="ARBA" id="ARBA00001936"/>
    </source>
</evidence>
<comment type="caution">
    <text evidence="12">The sequence shown here is derived from an EMBL/GenBank/DDBJ whole genome shotgun (WGS) entry which is preliminary data.</text>
</comment>
<dbReference type="Gene3D" id="3.30.470.20">
    <property type="entry name" value="ATP-grasp fold, B domain"/>
    <property type="match status" value="1"/>
</dbReference>
<evidence type="ECO:0000256" key="5">
    <source>
        <dbReference type="ARBA" id="ARBA00022741"/>
    </source>
</evidence>
<dbReference type="InterPro" id="IPR013815">
    <property type="entry name" value="ATP_grasp_subdomain_1"/>
</dbReference>
<evidence type="ECO:0000256" key="10">
    <source>
        <dbReference type="PROSITE-ProRule" id="PRU00409"/>
    </source>
</evidence>
<dbReference type="GO" id="GO:0005737">
    <property type="term" value="C:cytoplasm"/>
    <property type="evidence" value="ECO:0007669"/>
    <property type="project" value="TreeGrafter"/>
</dbReference>
<dbReference type="InterPro" id="IPR011761">
    <property type="entry name" value="ATP-grasp"/>
</dbReference>
<accession>A0A2D0NCJ8</accession>
<dbReference type="GO" id="GO:0018169">
    <property type="term" value="F:ribosomal S6-glutamic acid ligase activity"/>
    <property type="evidence" value="ECO:0007669"/>
    <property type="project" value="TreeGrafter"/>
</dbReference>
<dbReference type="Pfam" id="PF08443">
    <property type="entry name" value="RimK"/>
    <property type="match status" value="1"/>
</dbReference>